<dbReference type="Proteomes" id="UP000007755">
    <property type="component" value="Unassembled WGS sequence"/>
</dbReference>
<dbReference type="EMBL" id="GL888403">
    <property type="protein sequence ID" value="EGI61644.1"/>
    <property type="molecule type" value="Genomic_DNA"/>
</dbReference>
<evidence type="ECO:0000313" key="3">
    <source>
        <dbReference type="EMBL" id="EGI61644.1"/>
    </source>
</evidence>
<dbReference type="InterPro" id="IPR032135">
    <property type="entry name" value="DUF4817"/>
</dbReference>
<feature type="domain" description="DUF4817" evidence="2">
    <location>
        <begin position="81"/>
        <end position="118"/>
    </location>
</feature>
<evidence type="ECO:0000313" key="4">
    <source>
        <dbReference type="Proteomes" id="UP000007755"/>
    </source>
</evidence>
<dbReference type="InParanoid" id="F4WVX3"/>
<organism evidence="4">
    <name type="scientific">Acromyrmex echinatior</name>
    <name type="common">Panamanian leafcutter ant</name>
    <name type="synonym">Acromyrmex octospinosus echinatior</name>
    <dbReference type="NCBI Taxonomy" id="103372"/>
    <lineage>
        <taxon>Eukaryota</taxon>
        <taxon>Metazoa</taxon>
        <taxon>Ecdysozoa</taxon>
        <taxon>Arthropoda</taxon>
        <taxon>Hexapoda</taxon>
        <taxon>Insecta</taxon>
        <taxon>Pterygota</taxon>
        <taxon>Neoptera</taxon>
        <taxon>Endopterygota</taxon>
        <taxon>Hymenoptera</taxon>
        <taxon>Apocrita</taxon>
        <taxon>Aculeata</taxon>
        <taxon>Formicoidea</taxon>
        <taxon>Formicidae</taxon>
        <taxon>Myrmicinae</taxon>
        <taxon>Acromyrmex</taxon>
    </lineage>
</organism>
<sequence length="313" mass="36495">MLETKLLITIMQWIPPNCRKRGRFRKTEGESEKGNEHKGFDRGPIKQRNISVVQGGPSIGTFLNFVVWQHRTSYRPEILTCCVAETVRILKRNMGRDRAPTEEAIRKLVRKVREKGMLVDDRSGPRARTVRTPENIEAVAQSIYLLLYRTIIEYYNNICFVHPRRFDHPQRNPFHDSKEKNDDDDPISTFWADFGKRSTARDSATEPPSAHDALAQKCPYTRNMYTGSASSAKLLLKHVIKSYTIEEEKMLTKFYSYQAVLRPNEVDCKILYHRRTYSMAELLFCNLVPPSEERRSHYAEKDEGAIICWEAYR</sequence>
<evidence type="ECO:0000259" key="2">
    <source>
        <dbReference type="Pfam" id="PF16087"/>
    </source>
</evidence>
<gene>
    <name evidence="3" type="ORF">G5I_10080</name>
</gene>
<feature type="region of interest" description="Disordered" evidence="1">
    <location>
        <begin position="24"/>
        <end position="43"/>
    </location>
</feature>
<name>F4WVX3_ACREC</name>
<evidence type="ECO:0000256" key="1">
    <source>
        <dbReference type="SAM" id="MobiDB-lite"/>
    </source>
</evidence>
<proteinExistence type="predicted"/>
<reference evidence="3" key="1">
    <citation type="submission" date="2011-02" db="EMBL/GenBank/DDBJ databases">
        <title>The genome of the leaf-cutting ant Acromyrmex echinatior suggests key adaptations to social evolution and fungus farming.</title>
        <authorList>
            <person name="Nygaard S."/>
            <person name="Zhang G."/>
        </authorList>
    </citation>
    <scope>NUCLEOTIDE SEQUENCE</scope>
</reference>
<feature type="compositionally biased region" description="Basic and acidic residues" evidence="1">
    <location>
        <begin position="25"/>
        <end position="43"/>
    </location>
</feature>
<accession>F4WVX3</accession>
<keyword evidence="4" id="KW-1185">Reference proteome</keyword>
<dbReference type="AlphaFoldDB" id="F4WVX3"/>
<protein>
    <recommendedName>
        <fullName evidence="2">DUF4817 domain-containing protein</fullName>
    </recommendedName>
</protein>
<dbReference type="Pfam" id="PF16087">
    <property type="entry name" value="DUF4817"/>
    <property type="match status" value="1"/>
</dbReference>